<name>A0A0F9C7I0_9ZZZZ</name>
<evidence type="ECO:0000313" key="1">
    <source>
        <dbReference type="EMBL" id="KKK92591.1"/>
    </source>
</evidence>
<protein>
    <recommendedName>
        <fullName evidence="2">Terminase large subunit gp17-like C-terminal domain-containing protein</fullName>
    </recommendedName>
</protein>
<gene>
    <name evidence="1" type="ORF">LCGC14_2701420</name>
</gene>
<sequence>VWKHRPDLIRRFIEGQFGFQAIGRPVTPEWTDKLHLATGLIPVPRRELALLWDFGHNPTCIVTQMTPLGHWLVLDALVGQEAGVEELINDGVRPLLAERYRGHRWRHIGDPAGRTGEQTSIHRSAVRLLQRELGGAWRSGPIPIIERVEPLRATLTRLVGGVGLVQVDRQRARPIWQALRGGWHYHVARTGIVGASPAKDIHSHPGDAMGYGAAVLFPLGRLQRPKGQFRKIERATFLGDDAKPLGFERPGRLLPTHGDRA</sequence>
<proteinExistence type="predicted"/>
<reference evidence="1" key="1">
    <citation type="journal article" date="2015" name="Nature">
        <title>Complex archaea that bridge the gap between prokaryotes and eukaryotes.</title>
        <authorList>
            <person name="Spang A."/>
            <person name="Saw J.H."/>
            <person name="Jorgensen S.L."/>
            <person name="Zaremba-Niedzwiedzka K."/>
            <person name="Martijn J."/>
            <person name="Lind A.E."/>
            <person name="van Eijk R."/>
            <person name="Schleper C."/>
            <person name="Guy L."/>
            <person name="Ettema T.J."/>
        </authorList>
    </citation>
    <scope>NUCLEOTIDE SEQUENCE</scope>
</reference>
<accession>A0A0F9C7I0</accession>
<dbReference type="AlphaFoldDB" id="A0A0F9C7I0"/>
<comment type="caution">
    <text evidence="1">The sequence shown here is derived from an EMBL/GenBank/DDBJ whole genome shotgun (WGS) entry which is preliminary data.</text>
</comment>
<organism evidence="1">
    <name type="scientific">marine sediment metagenome</name>
    <dbReference type="NCBI Taxonomy" id="412755"/>
    <lineage>
        <taxon>unclassified sequences</taxon>
        <taxon>metagenomes</taxon>
        <taxon>ecological metagenomes</taxon>
    </lineage>
</organism>
<feature type="non-terminal residue" evidence="1">
    <location>
        <position position="1"/>
    </location>
</feature>
<evidence type="ECO:0008006" key="2">
    <source>
        <dbReference type="Google" id="ProtNLM"/>
    </source>
</evidence>
<dbReference type="EMBL" id="LAZR01048146">
    <property type="protein sequence ID" value="KKK92591.1"/>
    <property type="molecule type" value="Genomic_DNA"/>
</dbReference>